<keyword evidence="1" id="KW-0732">Signal</keyword>
<evidence type="ECO:0000256" key="1">
    <source>
        <dbReference type="SAM" id="SignalP"/>
    </source>
</evidence>
<accession>A0A392P8X6</accession>
<dbReference type="Proteomes" id="UP000265520">
    <property type="component" value="Unassembled WGS sequence"/>
</dbReference>
<dbReference type="GO" id="GO:0051082">
    <property type="term" value="F:unfolded protein binding"/>
    <property type="evidence" value="ECO:0007669"/>
    <property type="project" value="TreeGrafter"/>
</dbReference>
<reference evidence="3 4" key="1">
    <citation type="journal article" date="2018" name="Front. Plant Sci.">
        <title>Red Clover (Trifolium pratense) and Zigzag Clover (T. medium) - A Picture of Genomic Similarities and Differences.</title>
        <authorList>
            <person name="Dluhosova J."/>
            <person name="Istvanek J."/>
            <person name="Nedelnik J."/>
            <person name="Repkova J."/>
        </authorList>
    </citation>
    <scope>NUCLEOTIDE SEQUENCE [LARGE SCALE GENOMIC DNA]</scope>
    <source>
        <strain evidence="4">cv. 10/8</strain>
        <tissue evidence="3">Leaf</tissue>
    </source>
</reference>
<dbReference type="Pfam" id="PF18400">
    <property type="entry name" value="Thioredoxin_12"/>
    <property type="match status" value="1"/>
</dbReference>
<protein>
    <submittedName>
        <fullName evidence="3">UDP-glucose:glycoprotein glucosyltransferase-like</fullName>
    </submittedName>
</protein>
<dbReference type="AlphaFoldDB" id="A0A392P8X6"/>
<evidence type="ECO:0000313" key="3">
    <source>
        <dbReference type="EMBL" id="MCI08197.1"/>
    </source>
</evidence>
<organism evidence="3 4">
    <name type="scientific">Trifolium medium</name>
    <dbReference type="NCBI Taxonomy" id="97028"/>
    <lineage>
        <taxon>Eukaryota</taxon>
        <taxon>Viridiplantae</taxon>
        <taxon>Streptophyta</taxon>
        <taxon>Embryophyta</taxon>
        <taxon>Tracheophyta</taxon>
        <taxon>Spermatophyta</taxon>
        <taxon>Magnoliopsida</taxon>
        <taxon>eudicotyledons</taxon>
        <taxon>Gunneridae</taxon>
        <taxon>Pentapetalae</taxon>
        <taxon>rosids</taxon>
        <taxon>fabids</taxon>
        <taxon>Fabales</taxon>
        <taxon>Fabaceae</taxon>
        <taxon>Papilionoideae</taxon>
        <taxon>50 kb inversion clade</taxon>
        <taxon>NPAAA clade</taxon>
        <taxon>Hologalegina</taxon>
        <taxon>IRL clade</taxon>
        <taxon>Trifolieae</taxon>
        <taxon>Trifolium</taxon>
    </lineage>
</organism>
<dbReference type="PANTHER" id="PTHR11226:SF0">
    <property type="entry name" value="UDP-GLUCOSE:GLYCOPROTEIN GLUCOSYLTRANSFERASE"/>
    <property type="match status" value="1"/>
</dbReference>
<dbReference type="GO" id="GO:0018279">
    <property type="term" value="P:protein N-linked glycosylation via asparagine"/>
    <property type="evidence" value="ECO:0007669"/>
    <property type="project" value="TreeGrafter"/>
</dbReference>
<dbReference type="GO" id="GO:0003980">
    <property type="term" value="F:UDP-glucose:glycoprotein glucosyltransferase activity"/>
    <property type="evidence" value="ECO:0007669"/>
    <property type="project" value="InterPro"/>
</dbReference>
<comment type="caution">
    <text evidence="3">The sequence shown here is derived from an EMBL/GenBank/DDBJ whole genome shotgun (WGS) entry which is preliminary data.</text>
</comment>
<dbReference type="GO" id="GO:0005783">
    <property type="term" value="C:endoplasmic reticulum"/>
    <property type="evidence" value="ECO:0007669"/>
    <property type="project" value="TreeGrafter"/>
</dbReference>
<name>A0A392P8X6_9FABA</name>
<feature type="domain" description="UGGT thioredoxin-like" evidence="2">
    <location>
        <begin position="45"/>
        <end position="192"/>
    </location>
</feature>
<evidence type="ECO:0000259" key="2">
    <source>
        <dbReference type="Pfam" id="PF18400"/>
    </source>
</evidence>
<feature type="signal peptide" evidence="1">
    <location>
        <begin position="1"/>
        <end position="25"/>
    </location>
</feature>
<dbReference type="InterPro" id="IPR009448">
    <property type="entry name" value="UDP-g_GGtrans"/>
</dbReference>
<keyword evidence="3" id="KW-0808">Transferase</keyword>
<feature type="chain" id="PRO_5017428977" evidence="1">
    <location>
        <begin position="26"/>
        <end position="197"/>
    </location>
</feature>
<proteinExistence type="predicted"/>
<dbReference type="GO" id="GO:0036503">
    <property type="term" value="P:ERAD pathway"/>
    <property type="evidence" value="ECO:0007669"/>
    <property type="project" value="TreeGrafter"/>
</dbReference>
<dbReference type="PANTHER" id="PTHR11226">
    <property type="entry name" value="UDP-GLUCOSE GLYCOPROTEIN:GLUCOSYLTRANSFERASE"/>
    <property type="match status" value="1"/>
</dbReference>
<sequence>MRFRSGRCCCFLFLVVTTFSLLIVAADYRRPKNVQTALRAKWSGTPLLLEAGELLSKHQQHLFWNFIDIWINANPDANADNVDSHTYTAKYCVKKILEHGSSLVSEPLASLFEFSLILRSASPTLVLYRQLAHDSLSSFPLLHHDHEIIETKNNTTQFDGVSVQSPGGKCCWIDTGEHLFFDVSELQSWLQNPHNLQ</sequence>
<dbReference type="EMBL" id="LXQA010068119">
    <property type="protein sequence ID" value="MCI08197.1"/>
    <property type="molecule type" value="Genomic_DNA"/>
</dbReference>
<keyword evidence="4" id="KW-1185">Reference proteome</keyword>
<evidence type="ECO:0000313" key="4">
    <source>
        <dbReference type="Proteomes" id="UP000265520"/>
    </source>
</evidence>
<dbReference type="InterPro" id="IPR040693">
    <property type="entry name" value="UGGT_TRXL_1"/>
</dbReference>
<feature type="non-terminal residue" evidence="3">
    <location>
        <position position="197"/>
    </location>
</feature>